<keyword evidence="1" id="KW-1133">Transmembrane helix</keyword>
<evidence type="ECO:0000313" key="2">
    <source>
        <dbReference type="EMBL" id="MDR5652085.1"/>
    </source>
</evidence>
<feature type="transmembrane region" description="Helical" evidence="1">
    <location>
        <begin position="53"/>
        <end position="71"/>
    </location>
</feature>
<organism evidence="2 3">
    <name type="scientific">Ruixingdingia sedimenti</name>
    <dbReference type="NCBI Taxonomy" id="3073604"/>
    <lineage>
        <taxon>Bacteria</taxon>
        <taxon>Pseudomonadati</taxon>
        <taxon>Pseudomonadota</taxon>
        <taxon>Alphaproteobacteria</taxon>
        <taxon>Rhodobacterales</taxon>
        <taxon>Paracoccaceae</taxon>
        <taxon>Ruixingdingia</taxon>
    </lineage>
</organism>
<sequence>MAKRPLYLARASYRRHRLIDAARLLPVLGAVLFILPVLWAPRPGEVRSLATDGLYVFAAWGLLILGARLLVRALSAPGGEGD</sequence>
<keyword evidence="1" id="KW-0472">Membrane</keyword>
<dbReference type="RefSeq" id="WP_310456330.1">
    <property type="nucleotide sequence ID" value="NZ_JAVKPH010000004.1"/>
</dbReference>
<protein>
    <submittedName>
        <fullName evidence="2">Uncharacterized protein</fullName>
    </submittedName>
</protein>
<accession>A0ABU1F5D5</accession>
<evidence type="ECO:0000256" key="1">
    <source>
        <dbReference type="SAM" id="Phobius"/>
    </source>
</evidence>
<proteinExistence type="predicted"/>
<keyword evidence="3" id="KW-1185">Reference proteome</keyword>
<reference evidence="2 3" key="1">
    <citation type="submission" date="2023-09" db="EMBL/GenBank/DDBJ databases">
        <title>Xinfangfangia sedmenti sp. nov., isolated the sedment.</title>
        <authorList>
            <person name="Xu L."/>
        </authorList>
    </citation>
    <scope>NUCLEOTIDE SEQUENCE [LARGE SCALE GENOMIC DNA]</scope>
    <source>
        <strain evidence="2 3">LG-4</strain>
    </source>
</reference>
<gene>
    <name evidence="2" type="ORF">RGD00_05705</name>
</gene>
<dbReference type="Proteomes" id="UP001247754">
    <property type="component" value="Unassembled WGS sequence"/>
</dbReference>
<dbReference type="EMBL" id="JAVKPH010000004">
    <property type="protein sequence ID" value="MDR5652085.1"/>
    <property type="molecule type" value="Genomic_DNA"/>
</dbReference>
<feature type="transmembrane region" description="Helical" evidence="1">
    <location>
        <begin position="21"/>
        <end position="41"/>
    </location>
</feature>
<keyword evidence="1" id="KW-0812">Transmembrane</keyword>
<evidence type="ECO:0000313" key="3">
    <source>
        <dbReference type="Proteomes" id="UP001247754"/>
    </source>
</evidence>
<name>A0ABU1F5D5_9RHOB</name>
<comment type="caution">
    <text evidence="2">The sequence shown here is derived from an EMBL/GenBank/DDBJ whole genome shotgun (WGS) entry which is preliminary data.</text>
</comment>